<evidence type="ECO:0000256" key="7">
    <source>
        <dbReference type="ARBA" id="ARBA00023211"/>
    </source>
</evidence>
<dbReference type="CDD" id="cd16010">
    <property type="entry name" value="iPGM"/>
    <property type="match status" value="1"/>
</dbReference>
<dbReference type="AlphaFoldDB" id="H6L121"/>
<dbReference type="SUPFAM" id="SSF53649">
    <property type="entry name" value="Alkaline phosphatase-like"/>
    <property type="match status" value="1"/>
</dbReference>
<comment type="pathway">
    <text evidence="3 9">Carbohydrate degradation; glycolysis; pyruvate from D-glyceraldehyde 3-phosphate: step 3/5.</text>
</comment>
<evidence type="ECO:0000256" key="12">
    <source>
        <dbReference type="PIRSR" id="PIRSR001492-2"/>
    </source>
</evidence>
<dbReference type="HOGENOM" id="CLU_026099_2_0_10"/>
<reference evidence="16 17" key="1">
    <citation type="journal article" date="2012" name="Stand. Genomic Sci.">
        <title>Complete genome sequencing and analysis of Saprospira grandis str. Lewin, a predatory marine bacterium.</title>
        <authorList>
            <person name="Saw J.H."/>
            <person name="Yuryev A."/>
            <person name="Kanbe M."/>
            <person name="Hou S."/>
            <person name="Young A.G."/>
            <person name="Aizawa S."/>
            <person name="Alam M."/>
        </authorList>
    </citation>
    <scope>NUCLEOTIDE SEQUENCE [LARGE SCALE GENOMIC DNA]</scope>
    <source>
        <strain evidence="16 17">Lewin</strain>
    </source>
</reference>
<keyword evidence="8 9" id="KW-0413">Isomerase</keyword>
<dbReference type="GO" id="GO:0004619">
    <property type="term" value="F:phosphoglycerate mutase activity"/>
    <property type="evidence" value="ECO:0007669"/>
    <property type="project" value="UniProtKB-UniRule"/>
</dbReference>
<dbReference type="InterPro" id="IPR017850">
    <property type="entry name" value="Alkaline_phosphatase_core_sf"/>
</dbReference>
<evidence type="ECO:0000256" key="9">
    <source>
        <dbReference type="HAMAP-Rule" id="MF_01038"/>
    </source>
</evidence>
<feature type="binding site" evidence="9 12">
    <location>
        <begin position="152"/>
        <end position="153"/>
    </location>
    <ligand>
        <name>substrate</name>
    </ligand>
</feature>
<evidence type="ECO:0000259" key="14">
    <source>
        <dbReference type="Pfam" id="PF01676"/>
    </source>
</evidence>
<feature type="binding site" evidence="9 12">
    <location>
        <position position="183"/>
    </location>
    <ligand>
        <name>substrate</name>
    </ligand>
</feature>
<evidence type="ECO:0000256" key="3">
    <source>
        <dbReference type="ARBA" id="ARBA00004798"/>
    </source>
</evidence>
<feature type="binding site" evidence="9 12">
    <location>
        <begin position="259"/>
        <end position="262"/>
    </location>
    <ligand>
        <name>substrate</name>
    </ligand>
</feature>
<comment type="subunit">
    <text evidence="9">Monomer.</text>
</comment>
<feature type="domain" description="Metalloenzyme" evidence="14">
    <location>
        <begin position="6"/>
        <end position="495"/>
    </location>
</feature>
<dbReference type="PIRSF" id="PIRSF001492">
    <property type="entry name" value="IPGAM"/>
    <property type="match status" value="1"/>
</dbReference>
<evidence type="ECO:0000256" key="5">
    <source>
        <dbReference type="ARBA" id="ARBA00022723"/>
    </source>
</evidence>
<accession>H6L121</accession>
<evidence type="ECO:0000256" key="8">
    <source>
        <dbReference type="ARBA" id="ARBA00023235"/>
    </source>
</evidence>
<keyword evidence="17" id="KW-1185">Reference proteome</keyword>
<feature type="domain" description="BPG-independent PGAM N-terminal" evidence="15">
    <location>
        <begin position="83"/>
        <end position="295"/>
    </location>
</feature>
<keyword evidence="7 9" id="KW-0464">Manganese</keyword>
<sequence>MSTFQRFALVILDGWGLGPDPQRSALAQANTPFINSLLRNYPNSQLTTFGQAVGLPKGQMGNSEVGHIHLGAGRVVYQELTRINKEIVEGHFFEQKQLKAAMQASKASKLHLVGLLSDGGVHAHIDHLKALSQMAKEEGLEKVFIHAITDGRDTAPDGGKQYIQELENSIAQHPSQIASVIGRYYAMDRDQRWERTQKAYALWTQGQGTAVNSAQEAIEKSYAAGQSDEFVEAYYVQDEEGQPLAQIEAGDVVIFYNFRTDRPRQICRALVEEAFPNEGMQPLDISLYSMTRYDESFQKTQVIYEKQDLSQTLGECLAQAGKSQIRIAETEKYPHVTFFFNGGREEPYPKERRIIIPSPKVATYDLQPEMSAYPLTNRIIEELKDQEPDFLCLNYANADMVGHTGVFEAAIKAAEAVDECLQKLVHQLIQQNYGMIILADHGNSDYMINDDGSPHTAHTTNPVPCIFVAKDVDNYQIKDGSLADIAPTILAAMNLPVPELMQGQNLLTND</sequence>
<keyword evidence="5 9" id="KW-0479">Metal-binding</keyword>
<organism evidence="16 17">
    <name type="scientific">Saprospira grandis (strain Lewin)</name>
    <dbReference type="NCBI Taxonomy" id="984262"/>
    <lineage>
        <taxon>Bacteria</taxon>
        <taxon>Pseudomonadati</taxon>
        <taxon>Bacteroidota</taxon>
        <taxon>Saprospiria</taxon>
        <taxon>Saprospirales</taxon>
        <taxon>Saprospiraceae</taxon>
        <taxon>Saprospira</taxon>
    </lineage>
</organism>
<dbReference type="STRING" id="984262.SGRA_3330"/>
<evidence type="ECO:0000256" key="13">
    <source>
        <dbReference type="PIRSR" id="PIRSR001492-3"/>
    </source>
</evidence>
<proteinExistence type="inferred from homology"/>
<dbReference type="UniPathway" id="UPA00109">
    <property type="reaction ID" value="UER00186"/>
</dbReference>
<dbReference type="GO" id="GO:0006007">
    <property type="term" value="P:glucose catabolic process"/>
    <property type="evidence" value="ECO:0007669"/>
    <property type="project" value="InterPro"/>
</dbReference>
<evidence type="ECO:0000313" key="16">
    <source>
        <dbReference type="EMBL" id="AFC26057.1"/>
    </source>
</evidence>
<dbReference type="OrthoDB" id="9800863at2"/>
<dbReference type="InterPro" id="IPR006124">
    <property type="entry name" value="Metalloenzyme"/>
</dbReference>
<dbReference type="KEGG" id="sgn:SGRA_3330"/>
<dbReference type="Pfam" id="PF06415">
    <property type="entry name" value="iPGM_N"/>
    <property type="match status" value="1"/>
</dbReference>
<name>H6L121_SAPGL</name>
<dbReference type="PANTHER" id="PTHR31637:SF0">
    <property type="entry name" value="2,3-BISPHOSPHOGLYCERATE-INDEPENDENT PHOSPHOGLYCERATE MUTASE"/>
    <property type="match status" value="1"/>
</dbReference>
<dbReference type="GO" id="GO:0030145">
    <property type="term" value="F:manganese ion binding"/>
    <property type="evidence" value="ECO:0007669"/>
    <property type="project" value="UniProtKB-UniRule"/>
</dbReference>
<feature type="binding site" evidence="9 13">
    <location>
        <position position="458"/>
    </location>
    <ligand>
        <name>Mn(2+)</name>
        <dbReference type="ChEBI" id="CHEBI:29035"/>
        <label>1</label>
    </ligand>
</feature>
<comment type="similarity">
    <text evidence="4 9">Belongs to the BPG-independent phosphoglycerate mutase family.</text>
</comment>
<evidence type="ECO:0000259" key="15">
    <source>
        <dbReference type="Pfam" id="PF06415"/>
    </source>
</evidence>
<dbReference type="Pfam" id="PF01676">
    <property type="entry name" value="Metalloenzyme"/>
    <property type="match status" value="1"/>
</dbReference>
<feature type="binding site" evidence="9 12">
    <location>
        <position position="189"/>
    </location>
    <ligand>
        <name>substrate</name>
    </ligand>
</feature>
<dbReference type="Gene3D" id="3.40.1450.10">
    <property type="entry name" value="BPG-independent phosphoglycerate mutase, domain B"/>
    <property type="match status" value="1"/>
</dbReference>
<protein>
    <recommendedName>
        <fullName evidence="9 10">2,3-bisphosphoglycerate-independent phosphoglycerate mutase</fullName>
        <shortName evidence="9">BPG-independent PGAM</shortName>
        <shortName evidence="9">Phosphoglyceromutase</shortName>
        <shortName evidence="9">iPGM</shortName>
        <ecNumber evidence="9 10">5.4.2.12</ecNumber>
    </recommendedName>
</protein>
<dbReference type="FunFam" id="3.40.1450.10:FF:000002">
    <property type="entry name" value="2,3-bisphosphoglycerate-independent phosphoglycerate mutase"/>
    <property type="match status" value="1"/>
</dbReference>
<dbReference type="EMBL" id="CP002831">
    <property type="protein sequence ID" value="AFC26057.1"/>
    <property type="molecule type" value="Genomic_DNA"/>
</dbReference>
<feature type="binding site" evidence="9 13">
    <location>
        <position position="403"/>
    </location>
    <ligand>
        <name>Mn(2+)</name>
        <dbReference type="ChEBI" id="CHEBI:29035"/>
        <label>1</label>
    </ligand>
</feature>
<dbReference type="SUPFAM" id="SSF64158">
    <property type="entry name" value="2,3-Bisphosphoglycerate-independent phosphoglycerate mutase, substrate-binding domain"/>
    <property type="match status" value="1"/>
</dbReference>
<evidence type="ECO:0000256" key="6">
    <source>
        <dbReference type="ARBA" id="ARBA00023152"/>
    </source>
</evidence>
<dbReference type="EC" id="5.4.2.12" evidence="9 10"/>
<evidence type="ECO:0000256" key="1">
    <source>
        <dbReference type="ARBA" id="ARBA00000370"/>
    </source>
</evidence>
<dbReference type="Proteomes" id="UP000007519">
    <property type="component" value="Chromosome"/>
</dbReference>
<evidence type="ECO:0000256" key="4">
    <source>
        <dbReference type="ARBA" id="ARBA00008819"/>
    </source>
</evidence>
<dbReference type="PANTHER" id="PTHR31637">
    <property type="entry name" value="2,3-BISPHOSPHOGLYCERATE-INDEPENDENT PHOSPHOGLYCERATE MUTASE"/>
    <property type="match status" value="1"/>
</dbReference>
<feature type="binding site" evidence="9 12">
    <location>
        <position position="332"/>
    </location>
    <ligand>
        <name>substrate</name>
    </ligand>
</feature>
<comment type="function">
    <text evidence="2 9">Catalyzes the interconversion of 2-phosphoglycerate and 3-phosphoglycerate.</text>
</comment>
<feature type="binding site" evidence="9 13">
    <location>
        <position position="440"/>
    </location>
    <ligand>
        <name>Mn(2+)</name>
        <dbReference type="ChEBI" id="CHEBI:29035"/>
        <label>2</label>
    </ligand>
</feature>
<feature type="binding site" evidence="9 12">
    <location>
        <position position="122"/>
    </location>
    <ligand>
        <name>substrate</name>
    </ligand>
</feature>
<dbReference type="InterPro" id="IPR036646">
    <property type="entry name" value="PGAM_B_sf"/>
</dbReference>
<dbReference type="GO" id="GO:0005829">
    <property type="term" value="C:cytosol"/>
    <property type="evidence" value="ECO:0007669"/>
    <property type="project" value="TreeGrafter"/>
</dbReference>
<dbReference type="NCBIfam" id="TIGR01307">
    <property type="entry name" value="pgm_bpd_ind"/>
    <property type="match status" value="1"/>
</dbReference>
<keyword evidence="6 9" id="KW-0324">Glycolysis</keyword>
<dbReference type="HAMAP" id="MF_01038">
    <property type="entry name" value="GpmI"/>
    <property type="match status" value="1"/>
</dbReference>
<evidence type="ECO:0000256" key="11">
    <source>
        <dbReference type="PIRSR" id="PIRSR001492-1"/>
    </source>
</evidence>
<dbReference type="InterPro" id="IPR005995">
    <property type="entry name" value="Pgm_bpd_ind"/>
</dbReference>
<feature type="active site" description="Phosphoserine intermediate" evidence="9 11">
    <location>
        <position position="63"/>
    </location>
</feature>
<dbReference type="eggNOG" id="COG0696">
    <property type="taxonomic scope" value="Bacteria"/>
</dbReference>
<dbReference type="Gene3D" id="3.40.720.10">
    <property type="entry name" value="Alkaline Phosphatase, subunit A"/>
    <property type="match status" value="1"/>
</dbReference>
<dbReference type="GO" id="GO:0006096">
    <property type="term" value="P:glycolytic process"/>
    <property type="evidence" value="ECO:0007669"/>
    <property type="project" value="UniProtKB-UniRule"/>
</dbReference>
<evidence type="ECO:0000256" key="2">
    <source>
        <dbReference type="ARBA" id="ARBA00002315"/>
    </source>
</evidence>
<gene>
    <name evidence="16" type="primary">gpm</name>
    <name evidence="9" type="synonym">gpmI</name>
    <name evidence="16" type="ordered locus">SGRA_3330</name>
</gene>
<evidence type="ECO:0000256" key="10">
    <source>
        <dbReference type="NCBIfam" id="TIGR01307"/>
    </source>
</evidence>
<feature type="binding site" evidence="9 13">
    <location>
        <position position="399"/>
    </location>
    <ligand>
        <name>Mn(2+)</name>
        <dbReference type="ChEBI" id="CHEBI:29035"/>
        <label>1</label>
    </ligand>
</feature>
<feature type="binding site" evidence="9 13">
    <location>
        <position position="13"/>
    </location>
    <ligand>
        <name>Mn(2+)</name>
        <dbReference type="ChEBI" id="CHEBI:29035"/>
        <label>2</label>
    </ligand>
</feature>
<comment type="cofactor">
    <cofactor evidence="9">
        <name>Mn(2+)</name>
        <dbReference type="ChEBI" id="CHEBI:29035"/>
    </cofactor>
    <text evidence="9">Binds 2 manganese ions per subunit.</text>
</comment>
<feature type="binding site" evidence="9 13">
    <location>
        <position position="441"/>
    </location>
    <ligand>
        <name>Mn(2+)</name>
        <dbReference type="ChEBI" id="CHEBI:29035"/>
        <label>2</label>
    </ligand>
</feature>
<dbReference type="RefSeq" id="WP_015693652.1">
    <property type="nucleotide sequence ID" value="NC_016940.1"/>
</dbReference>
<feature type="binding site" evidence="9 13">
    <location>
        <position position="63"/>
    </location>
    <ligand>
        <name>Mn(2+)</name>
        <dbReference type="ChEBI" id="CHEBI:29035"/>
        <label>2</label>
    </ligand>
</feature>
<evidence type="ECO:0000313" key="17">
    <source>
        <dbReference type="Proteomes" id="UP000007519"/>
    </source>
</evidence>
<comment type="catalytic activity">
    <reaction evidence="1 9">
        <text>(2R)-2-phosphoglycerate = (2R)-3-phosphoglycerate</text>
        <dbReference type="Rhea" id="RHEA:15901"/>
        <dbReference type="ChEBI" id="CHEBI:58272"/>
        <dbReference type="ChEBI" id="CHEBI:58289"/>
        <dbReference type="EC" id="5.4.2.12"/>
    </reaction>
</comment>
<dbReference type="InterPro" id="IPR011258">
    <property type="entry name" value="BPG-indep_PGM_N"/>
</dbReference>